<evidence type="ECO:0000313" key="9">
    <source>
        <dbReference type="Proteomes" id="UP000829364"/>
    </source>
</evidence>
<gene>
    <name evidence="8" type="ORF">JDV02_008895</name>
</gene>
<feature type="domain" description="MARVEL" evidence="7">
    <location>
        <begin position="13"/>
        <end position="162"/>
    </location>
</feature>
<protein>
    <recommendedName>
        <fullName evidence="7">MARVEL domain-containing protein</fullName>
    </recommendedName>
</protein>
<dbReference type="OrthoDB" id="5241662at2759"/>
<comment type="subcellular location">
    <subcellularLocation>
        <location evidence="1">Membrane</location>
        <topology evidence="1">Multi-pass membrane protein</topology>
    </subcellularLocation>
</comment>
<evidence type="ECO:0000256" key="1">
    <source>
        <dbReference type="ARBA" id="ARBA00004141"/>
    </source>
</evidence>
<feature type="transmembrane region" description="Helical" evidence="6">
    <location>
        <begin position="72"/>
        <end position="95"/>
    </location>
</feature>
<dbReference type="PRINTS" id="PR01217">
    <property type="entry name" value="PRICHEXTENSN"/>
</dbReference>
<evidence type="ECO:0000313" key="8">
    <source>
        <dbReference type="EMBL" id="UNI23052.1"/>
    </source>
</evidence>
<sequence length="306" mass="33918">MSEHVLKTPAWVFAVRIAQVLGSLIVLGLSASIIHDLYLDELGLAIAVSIITWIVVAYALSTEKVSAWHVGYHVLAVVVLDGFMLVMWLAAWAAVAARRATFRIPTSVSECFDNGDLVNSKSCMRKRDIFRRDILFKKGQAQMSAAAGIGALVWLLFIVTFVWTMVNFLRGRKDGRFPIGAPSSAGAGGSAEPKVEQQPMVPQQPVQPMPQPQATQPQQQPPYGQYPPAQSPYQQQPPYSPPQTQSPPPPEQQYAQPYPQPYPQQQQPPPQPYPQQQQPPYQQPELHGQNYVPPAASPPPQQYHQQ</sequence>
<evidence type="ECO:0000256" key="3">
    <source>
        <dbReference type="ARBA" id="ARBA00022989"/>
    </source>
</evidence>
<accession>A0A9Q8QPL9</accession>
<dbReference type="RefSeq" id="XP_047846533.1">
    <property type="nucleotide sequence ID" value="XM_047990526.1"/>
</dbReference>
<keyword evidence="4 6" id="KW-0472">Membrane</keyword>
<dbReference type="Proteomes" id="UP000829364">
    <property type="component" value="Chromosome 9"/>
</dbReference>
<feature type="transmembrane region" description="Helical" evidence="6">
    <location>
        <begin position="145"/>
        <end position="166"/>
    </location>
</feature>
<feature type="compositionally biased region" description="Low complexity" evidence="5">
    <location>
        <begin position="274"/>
        <end position="284"/>
    </location>
</feature>
<feature type="region of interest" description="Disordered" evidence="5">
    <location>
        <begin position="176"/>
        <end position="306"/>
    </location>
</feature>
<dbReference type="GeneID" id="72070840"/>
<dbReference type="PANTHER" id="PTHR37451:SF4">
    <property type="entry name" value="MARVEL DOMAIN-CONTAINING PROTEIN"/>
    <property type="match status" value="1"/>
</dbReference>
<dbReference type="PANTHER" id="PTHR37451">
    <property type="entry name" value="MARVEL DOMAIN"/>
    <property type="match status" value="1"/>
</dbReference>
<feature type="transmembrane region" description="Helical" evidence="6">
    <location>
        <begin position="42"/>
        <end position="60"/>
    </location>
</feature>
<evidence type="ECO:0000256" key="6">
    <source>
        <dbReference type="SAM" id="Phobius"/>
    </source>
</evidence>
<dbReference type="Pfam" id="PF01284">
    <property type="entry name" value="MARVEL"/>
    <property type="match status" value="1"/>
</dbReference>
<name>A0A9Q8QPL9_9HYPO</name>
<keyword evidence="2 6" id="KW-0812">Transmembrane</keyword>
<feature type="compositionally biased region" description="Pro residues" evidence="5">
    <location>
        <begin position="258"/>
        <end position="273"/>
    </location>
</feature>
<organism evidence="8 9">
    <name type="scientific">Purpureocillium takamizusanense</name>
    <dbReference type="NCBI Taxonomy" id="2060973"/>
    <lineage>
        <taxon>Eukaryota</taxon>
        <taxon>Fungi</taxon>
        <taxon>Dikarya</taxon>
        <taxon>Ascomycota</taxon>
        <taxon>Pezizomycotina</taxon>
        <taxon>Sordariomycetes</taxon>
        <taxon>Hypocreomycetidae</taxon>
        <taxon>Hypocreales</taxon>
        <taxon>Ophiocordycipitaceae</taxon>
        <taxon>Purpureocillium</taxon>
    </lineage>
</organism>
<proteinExistence type="predicted"/>
<dbReference type="KEGG" id="ptkz:JDV02_008895"/>
<feature type="compositionally biased region" description="Pro residues" evidence="5">
    <location>
        <begin position="238"/>
        <end position="251"/>
    </location>
</feature>
<reference evidence="8" key="1">
    <citation type="submission" date="2021-11" db="EMBL/GenBank/DDBJ databases">
        <title>Purpureocillium_takamizusanense_genome.</title>
        <authorList>
            <person name="Nguyen N.-H."/>
        </authorList>
    </citation>
    <scope>NUCLEOTIDE SEQUENCE</scope>
    <source>
        <strain evidence="8">PT3</strain>
    </source>
</reference>
<evidence type="ECO:0000256" key="5">
    <source>
        <dbReference type="SAM" id="MobiDB-lite"/>
    </source>
</evidence>
<dbReference type="EMBL" id="CP086362">
    <property type="protein sequence ID" value="UNI23052.1"/>
    <property type="molecule type" value="Genomic_DNA"/>
</dbReference>
<dbReference type="InterPro" id="IPR008253">
    <property type="entry name" value="Marvel"/>
</dbReference>
<feature type="transmembrane region" description="Helical" evidence="6">
    <location>
        <begin position="12"/>
        <end position="35"/>
    </location>
</feature>
<keyword evidence="9" id="KW-1185">Reference proteome</keyword>
<evidence type="ECO:0000259" key="7">
    <source>
        <dbReference type="Pfam" id="PF01284"/>
    </source>
</evidence>
<evidence type="ECO:0000256" key="2">
    <source>
        <dbReference type="ARBA" id="ARBA00022692"/>
    </source>
</evidence>
<evidence type="ECO:0000256" key="4">
    <source>
        <dbReference type="ARBA" id="ARBA00023136"/>
    </source>
</evidence>
<keyword evidence="3 6" id="KW-1133">Transmembrane helix</keyword>
<feature type="compositionally biased region" description="Low complexity" evidence="5">
    <location>
        <begin position="212"/>
        <end position="237"/>
    </location>
</feature>
<dbReference type="AlphaFoldDB" id="A0A9Q8QPL9"/>
<feature type="compositionally biased region" description="Pro residues" evidence="5">
    <location>
        <begin position="295"/>
        <end position="306"/>
    </location>
</feature>
<dbReference type="GO" id="GO:0016020">
    <property type="term" value="C:membrane"/>
    <property type="evidence" value="ECO:0007669"/>
    <property type="project" value="UniProtKB-SubCell"/>
</dbReference>